<dbReference type="InterPro" id="IPR036250">
    <property type="entry name" value="AcylCo_DH-like_C"/>
</dbReference>
<dbReference type="Pfam" id="PF02770">
    <property type="entry name" value="Acyl-CoA_dh_M"/>
    <property type="match status" value="1"/>
</dbReference>
<comment type="similarity">
    <text evidence="1 5">Belongs to the acyl-CoA dehydrogenase family.</text>
</comment>
<name>A0A4R4QIV9_9ACTN</name>
<dbReference type="RefSeq" id="WP_132400400.1">
    <property type="nucleotide sequence ID" value="NZ_SMKA01000002.1"/>
</dbReference>
<keyword evidence="2 5" id="KW-0285">Flavoprotein</keyword>
<accession>A0A4R4QIV9</accession>
<dbReference type="InterPro" id="IPR006091">
    <property type="entry name" value="Acyl-CoA_Oxase/DH_mid-dom"/>
</dbReference>
<organism evidence="8 9">
    <name type="scientific">Kribbella albertanoniae</name>
    <dbReference type="NCBI Taxonomy" id="1266829"/>
    <lineage>
        <taxon>Bacteria</taxon>
        <taxon>Bacillati</taxon>
        <taxon>Actinomycetota</taxon>
        <taxon>Actinomycetes</taxon>
        <taxon>Propionibacteriales</taxon>
        <taxon>Kribbellaceae</taxon>
        <taxon>Kribbella</taxon>
    </lineage>
</organism>
<dbReference type="InterPro" id="IPR009100">
    <property type="entry name" value="AcylCoA_DH/oxidase_NM_dom_sf"/>
</dbReference>
<comment type="cofactor">
    <cofactor evidence="5">
        <name>FAD</name>
        <dbReference type="ChEBI" id="CHEBI:57692"/>
    </cofactor>
</comment>
<feature type="domain" description="Acyl-CoA dehydrogenase/oxidase C-terminal" evidence="6">
    <location>
        <begin position="212"/>
        <end position="352"/>
    </location>
</feature>
<dbReference type="Proteomes" id="UP000295075">
    <property type="component" value="Unassembled WGS sequence"/>
</dbReference>
<dbReference type="Gene3D" id="1.20.140.10">
    <property type="entry name" value="Butyryl-CoA Dehydrogenase, subunit A, domain 3"/>
    <property type="match status" value="1"/>
</dbReference>
<keyword evidence="3 5" id="KW-0274">FAD</keyword>
<evidence type="ECO:0000256" key="4">
    <source>
        <dbReference type="ARBA" id="ARBA00023002"/>
    </source>
</evidence>
<dbReference type="AlphaFoldDB" id="A0A4R4QIV9"/>
<dbReference type="GO" id="GO:0005737">
    <property type="term" value="C:cytoplasm"/>
    <property type="evidence" value="ECO:0007669"/>
    <property type="project" value="TreeGrafter"/>
</dbReference>
<evidence type="ECO:0000259" key="6">
    <source>
        <dbReference type="Pfam" id="PF00441"/>
    </source>
</evidence>
<evidence type="ECO:0000313" key="9">
    <source>
        <dbReference type="Proteomes" id="UP000295075"/>
    </source>
</evidence>
<proteinExistence type="inferred from homology"/>
<dbReference type="EMBL" id="SMKA01000002">
    <property type="protein sequence ID" value="TDC35530.1"/>
    <property type="molecule type" value="Genomic_DNA"/>
</dbReference>
<dbReference type="Gene3D" id="2.40.110.10">
    <property type="entry name" value="Butyryl-CoA Dehydrogenase, subunit A, domain 2"/>
    <property type="match status" value="1"/>
</dbReference>
<dbReference type="GO" id="GO:0033539">
    <property type="term" value="P:fatty acid beta-oxidation using acyl-CoA dehydrogenase"/>
    <property type="evidence" value="ECO:0007669"/>
    <property type="project" value="TreeGrafter"/>
</dbReference>
<dbReference type="InterPro" id="IPR009075">
    <property type="entry name" value="AcylCo_DH/oxidase_C"/>
</dbReference>
<evidence type="ECO:0000256" key="3">
    <source>
        <dbReference type="ARBA" id="ARBA00022827"/>
    </source>
</evidence>
<dbReference type="OrthoDB" id="4161535at2"/>
<dbReference type="InterPro" id="IPR050741">
    <property type="entry name" value="Acyl-CoA_dehydrogenase"/>
</dbReference>
<protein>
    <submittedName>
        <fullName evidence="8">Acyl-CoA dehydrogenase</fullName>
    </submittedName>
</protein>
<reference evidence="8 9" key="1">
    <citation type="submission" date="2019-03" db="EMBL/GenBank/DDBJ databases">
        <title>Draft genome sequences of novel Actinobacteria.</title>
        <authorList>
            <person name="Sahin N."/>
            <person name="Ay H."/>
            <person name="Saygin H."/>
        </authorList>
    </citation>
    <scope>NUCLEOTIDE SEQUENCE [LARGE SCALE GENOMIC DNA]</scope>
    <source>
        <strain evidence="8 9">JCM 30547</strain>
    </source>
</reference>
<dbReference type="InterPro" id="IPR046373">
    <property type="entry name" value="Acyl-CoA_Oxase/DH_mid-dom_sf"/>
</dbReference>
<gene>
    <name evidence="8" type="ORF">E1261_01310</name>
</gene>
<dbReference type="Pfam" id="PF00441">
    <property type="entry name" value="Acyl-CoA_dh_1"/>
    <property type="match status" value="1"/>
</dbReference>
<dbReference type="GO" id="GO:0003995">
    <property type="term" value="F:acyl-CoA dehydrogenase activity"/>
    <property type="evidence" value="ECO:0007669"/>
    <property type="project" value="TreeGrafter"/>
</dbReference>
<feature type="domain" description="Acyl-CoA oxidase/dehydrogenase middle" evidence="7">
    <location>
        <begin position="106"/>
        <end position="196"/>
    </location>
</feature>
<comment type="caution">
    <text evidence="8">The sequence shown here is derived from an EMBL/GenBank/DDBJ whole genome shotgun (WGS) entry which is preliminary data.</text>
</comment>
<dbReference type="SUPFAM" id="SSF47203">
    <property type="entry name" value="Acyl-CoA dehydrogenase C-terminal domain-like"/>
    <property type="match status" value="1"/>
</dbReference>
<evidence type="ECO:0000256" key="5">
    <source>
        <dbReference type="RuleBase" id="RU362125"/>
    </source>
</evidence>
<dbReference type="PANTHER" id="PTHR48083">
    <property type="entry name" value="MEDIUM-CHAIN SPECIFIC ACYL-COA DEHYDROGENASE, MITOCHONDRIAL-RELATED"/>
    <property type="match status" value="1"/>
</dbReference>
<evidence type="ECO:0000256" key="2">
    <source>
        <dbReference type="ARBA" id="ARBA00022630"/>
    </source>
</evidence>
<evidence type="ECO:0000259" key="7">
    <source>
        <dbReference type="Pfam" id="PF02770"/>
    </source>
</evidence>
<keyword evidence="9" id="KW-1185">Reference proteome</keyword>
<sequence length="361" mass="38664">MSDTALRVRQALAASATPDLRSLWRVLAEAGILEELRPLVSDGGMSGSAVLDDVLAELDAQLPTGQMLAFCVHLALALPLLERQATASPLAQQVFQRVLTGRCLVAVAATDAEVSGSTLASAVTGLTTTESELRIVGSKDWITNASQCDYLLVLSRHRPAVHFSSFRWVLLPARSAGVEIVPLARQTFPGAALGRVDLDAVVTEEQLVGRSGRGLAELARQMQTERLVGAIWAHALCRRVLADTHRFLVRRRAGAGPLWDNQVIRQRFARCLVELRRLQALRRLEPTQPPGTSGMVLKVACADAVQLIIAECCDLRGADAYHDNGTALLRSQSTMFGVAGGATGALLAGIAENADELLVAR</sequence>
<evidence type="ECO:0000313" key="8">
    <source>
        <dbReference type="EMBL" id="TDC35530.1"/>
    </source>
</evidence>
<keyword evidence="4 5" id="KW-0560">Oxidoreductase</keyword>
<dbReference type="PANTHER" id="PTHR48083:SF2">
    <property type="entry name" value="MEDIUM-CHAIN SPECIFIC ACYL-COA DEHYDROGENASE, MITOCHONDRIAL"/>
    <property type="match status" value="1"/>
</dbReference>
<evidence type="ECO:0000256" key="1">
    <source>
        <dbReference type="ARBA" id="ARBA00009347"/>
    </source>
</evidence>
<dbReference type="SUPFAM" id="SSF56645">
    <property type="entry name" value="Acyl-CoA dehydrogenase NM domain-like"/>
    <property type="match status" value="1"/>
</dbReference>